<dbReference type="Gene3D" id="3.40.50.720">
    <property type="entry name" value="NAD(P)-binding Rossmann-like Domain"/>
    <property type="match status" value="1"/>
</dbReference>
<sequence>MPVSCTYVIFGATGNLSLTKLFPAFYHLEVLGRLDPGVKIVALGRRDWQRNDWIEQARQAVLPLARKGLDNAVFERFSARLDYIKVEINEPQSFCEMAAYFEQHDYPKNMAFYLSISPKDFSPVVQHLSKAQLLDERDGWRRVVLEKPFGYDLESAKSLQTQLNRWLDEKQMYRIDHYLGKGMVQNLMVFRFANLLMEPLWNRNYIDHVQITHAEAKPIGTRAGYYDGSGALRDMIQSHLLQLLAIIAMEPPASMEAEDLRNEKVKLLKSIRPIAKSAVNAQAYRAQYSAGKVSGKAMPAYLEEPGVATDSVTETYAALKLYIENWRWAGVPFYVQTGKNMPKNQTIISICFKQPPKQFFRESQVKKMAPNWLVFGIQPEETIRIEMMAKQPGLEINTRQVSLDASMRQEDEEQHDAYEELLLDVIKGDRSLFLRFDEVKAAWKVVEPVLQAWSSDRGYIDTYPSGTWGPRDAIKLFDQPGQHWRVSLEPEGADNDESR</sequence>
<dbReference type="InterPro" id="IPR036291">
    <property type="entry name" value="NAD(P)-bd_dom_sf"/>
</dbReference>
<evidence type="ECO:0000256" key="3">
    <source>
        <dbReference type="ARBA" id="ARBA00022857"/>
    </source>
</evidence>
<keyword evidence="4 6" id="KW-0560">Oxidoreductase</keyword>
<feature type="binding site" evidence="6">
    <location>
        <position position="234"/>
    </location>
    <ligand>
        <name>substrate</name>
    </ligand>
</feature>
<feature type="binding site" evidence="6">
    <location>
        <position position="339"/>
    </location>
    <ligand>
        <name>substrate</name>
    </ligand>
</feature>
<name>F6DCE0_THICA</name>
<dbReference type="GO" id="GO:0005829">
    <property type="term" value="C:cytosol"/>
    <property type="evidence" value="ECO:0007669"/>
    <property type="project" value="TreeGrafter"/>
</dbReference>
<dbReference type="EMBL" id="CP002776">
    <property type="protein sequence ID" value="AEG31526.1"/>
    <property type="molecule type" value="Genomic_DNA"/>
</dbReference>
<dbReference type="GO" id="GO:0004345">
    <property type="term" value="F:glucose-6-phosphate dehydrogenase activity"/>
    <property type="evidence" value="ECO:0007669"/>
    <property type="project" value="UniProtKB-UniRule"/>
</dbReference>
<dbReference type="KEGG" id="tcy:Thicy_0754"/>
<dbReference type="GO" id="GO:0009051">
    <property type="term" value="P:pentose-phosphate shunt, oxidative branch"/>
    <property type="evidence" value="ECO:0007669"/>
    <property type="project" value="TreeGrafter"/>
</dbReference>
<dbReference type="InterPro" id="IPR022674">
    <property type="entry name" value="G6P_DH_NAD-bd"/>
</dbReference>
<evidence type="ECO:0000313" key="9">
    <source>
        <dbReference type="EMBL" id="AEG31526.1"/>
    </source>
</evidence>
<dbReference type="OrthoDB" id="9802739at2"/>
<evidence type="ECO:0000256" key="4">
    <source>
        <dbReference type="ARBA" id="ARBA00023002"/>
    </source>
</evidence>
<dbReference type="PANTHER" id="PTHR23429">
    <property type="entry name" value="GLUCOSE-6-PHOSPHATE 1-DEHYDROGENASE G6PD"/>
    <property type="match status" value="1"/>
</dbReference>
<comment type="similarity">
    <text evidence="6">Belongs to the glucose-6-phosphate dehydrogenase family.</text>
</comment>
<dbReference type="InterPro" id="IPR001282">
    <property type="entry name" value="G6P_DH"/>
</dbReference>
<dbReference type="HOGENOM" id="CLU_013524_5_0_6"/>
<organism evidence="9 10">
    <name type="scientific">Thiomicrospira cyclica (strain DSM 14477 / JCM 11371 / ALM1)</name>
    <name type="common">Thioalkalimicrobium cyclicum</name>
    <dbReference type="NCBI Taxonomy" id="717773"/>
    <lineage>
        <taxon>Bacteria</taxon>
        <taxon>Pseudomonadati</taxon>
        <taxon>Pseudomonadota</taxon>
        <taxon>Gammaproteobacteria</taxon>
        <taxon>Thiotrichales</taxon>
        <taxon>Piscirickettsiaceae</taxon>
        <taxon>Thiomicrospira</taxon>
    </lineage>
</organism>
<evidence type="ECO:0000256" key="1">
    <source>
        <dbReference type="ARBA" id="ARBA00004937"/>
    </source>
</evidence>
<evidence type="ECO:0000259" key="8">
    <source>
        <dbReference type="Pfam" id="PF02781"/>
    </source>
</evidence>
<dbReference type="SUPFAM" id="SSF51735">
    <property type="entry name" value="NAD(P)-binding Rossmann-fold domains"/>
    <property type="match status" value="1"/>
</dbReference>
<gene>
    <name evidence="6" type="primary">zwf</name>
    <name evidence="9" type="ordered locus">Thicy_0754</name>
</gene>
<dbReference type="Pfam" id="PF02781">
    <property type="entry name" value="G6PD_C"/>
    <property type="match status" value="1"/>
</dbReference>
<keyword evidence="10" id="KW-1185">Reference proteome</keyword>
<dbReference type="EC" id="1.1.1.49" evidence="6"/>
<dbReference type="Pfam" id="PF00479">
    <property type="entry name" value="G6PD_N"/>
    <property type="match status" value="1"/>
</dbReference>
<feature type="binding site" evidence="6">
    <location>
        <position position="181"/>
    </location>
    <ligand>
        <name>substrate</name>
    </ligand>
</feature>
<feature type="active site" description="Proton acceptor" evidence="6">
    <location>
        <position position="239"/>
    </location>
</feature>
<dbReference type="RefSeq" id="WP_013835305.1">
    <property type="nucleotide sequence ID" value="NC_015581.1"/>
</dbReference>
<feature type="binding site" evidence="6">
    <location>
        <begin position="87"/>
        <end position="88"/>
    </location>
    <ligand>
        <name>NADP(+)</name>
        <dbReference type="ChEBI" id="CHEBI:58349"/>
    </ligand>
</feature>
<feature type="binding site" evidence="6">
    <location>
        <position position="45"/>
    </location>
    <ligand>
        <name>NADP(+)</name>
        <dbReference type="ChEBI" id="CHEBI:58349"/>
    </ligand>
</feature>
<dbReference type="PIRSF" id="PIRSF000110">
    <property type="entry name" value="G6PD"/>
    <property type="match status" value="1"/>
</dbReference>
<comment type="pathway">
    <text evidence="1 6">Carbohydrate degradation; pentose phosphate pathway; D-ribulose 5-phosphate from D-glucose 6-phosphate (oxidative stage): step 1/3.</text>
</comment>
<protein>
    <recommendedName>
        <fullName evidence="6">Glucose-6-phosphate 1-dehydrogenase</fullName>
        <shortName evidence="6">G6PD</shortName>
        <ecNumber evidence="6">1.1.1.49</ecNumber>
    </recommendedName>
</protein>
<reference evidence="9 10" key="1">
    <citation type="submission" date="2011-05" db="EMBL/GenBank/DDBJ databases">
        <title>Complete sequence of Thioalkalimicrobium cyclicum ALM1.</title>
        <authorList>
            <consortium name="US DOE Joint Genome Institute"/>
            <person name="Lucas S."/>
            <person name="Han J."/>
            <person name="Lapidus A."/>
            <person name="Cheng J.-F."/>
            <person name="Goodwin L."/>
            <person name="Pitluck S."/>
            <person name="Peters L."/>
            <person name="Mikhailova N."/>
            <person name="Davenport K."/>
            <person name="Han C."/>
            <person name="Tapia R."/>
            <person name="Land M."/>
            <person name="Hauser L."/>
            <person name="Kyrpides N."/>
            <person name="Ivanova N."/>
            <person name="Pagani I."/>
            <person name="Kappler U."/>
            <person name="Woyke T."/>
        </authorList>
    </citation>
    <scope>NUCLEOTIDE SEQUENCE [LARGE SCALE GENOMIC DNA]</scope>
    <source>
        <strain evidence="10">DSM 14477 / JCM 11371 / ALM1</strain>
    </source>
</reference>
<dbReference type="NCBIfam" id="TIGR00871">
    <property type="entry name" value="zwf"/>
    <property type="match status" value="1"/>
</dbReference>
<comment type="caution">
    <text evidence="6">Lacks conserved residue(s) required for the propagation of feature annotation.</text>
</comment>
<evidence type="ECO:0000256" key="5">
    <source>
        <dbReference type="ARBA" id="ARBA00023277"/>
    </source>
</evidence>
<feature type="binding site" evidence="6">
    <location>
        <position position="147"/>
    </location>
    <ligand>
        <name>NADP(+)</name>
        <dbReference type="ChEBI" id="CHEBI:58349"/>
    </ligand>
</feature>
<dbReference type="SUPFAM" id="SSF55347">
    <property type="entry name" value="Glyceraldehyde-3-phosphate dehydrogenase-like, C-terminal domain"/>
    <property type="match status" value="1"/>
</dbReference>
<comment type="function">
    <text evidence="6">Catalyzes the oxidation of glucose 6-phosphate to 6-phosphogluconolactone.</text>
</comment>
<dbReference type="PRINTS" id="PR00079">
    <property type="entry name" value="G6PDHDRGNASE"/>
</dbReference>
<keyword evidence="5 6" id="KW-0119">Carbohydrate metabolism</keyword>
<feature type="binding site" evidence="6">
    <location>
        <position position="177"/>
    </location>
    <ligand>
        <name>substrate</name>
    </ligand>
</feature>
<dbReference type="InterPro" id="IPR022675">
    <property type="entry name" value="G6P_DH_C"/>
</dbReference>
<comment type="catalytic activity">
    <reaction evidence="6">
        <text>D-glucose 6-phosphate + NADP(+) = 6-phospho-D-glucono-1,5-lactone + NADPH + H(+)</text>
        <dbReference type="Rhea" id="RHEA:15841"/>
        <dbReference type="ChEBI" id="CHEBI:15378"/>
        <dbReference type="ChEBI" id="CHEBI:57783"/>
        <dbReference type="ChEBI" id="CHEBI:57955"/>
        <dbReference type="ChEBI" id="CHEBI:58349"/>
        <dbReference type="ChEBI" id="CHEBI:61548"/>
        <dbReference type="EC" id="1.1.1.49"/>
    </reaction>
</comment>
<feature type="domain" description="Glucose-6-phosphate dehydrogenase NAD-binding" evidence="7">
    <location>
        <begin position="8"/>
        <end position="186"/>
    </location>
</feature>
<dbReference type="AlphaFoldDB" id="F6DCE0"/>
<evidence type="ECO:0000256" key="6">
    <source>
        <dbReference type="HAMAP-Rule" id="MF_00966"/>
    </source>
</evidence>
<dbReference type="eggNOG" id="COG0364">
    <property type="taxonomic scope" value="Bacteria"/>
</dbReference>
<dbReference type="Gene3D" id="3.30.360.10">
    <property type="entry name" value="Dihydrodipicolinate Reductase, domain 2"/>
    <property type="match status" value="1"/>
</dbReference>
<dbReference type="GO" id="GO:0050661">
    <property type="term" value="F:NADP binding"/>
    <property type="evidence" value="ECO:0007669"/>
    <property type="project" value="UniProtKB-UniRule"/>
</dbReference>
<accession>F6DCE0</accession>
<dbReference type="HAMAP" id="MF_00966">
    <property type="entry name" value="G6PD"/>
    <property type="match status" value="1"/>
</dbReference>
<keyword evidence="3 6" id="KW-0521">NADP</keyword>
<evidence type="ECO:0000259" key="7">
    <source>
        <dbReference type="Pfam" id="PF00479"/>
    </source>
</evidence>
<dbReference type="UniPathway" id="UPA00115">
    <property type="reaction ID" value="UER00408"/>
</dbReference>
<dbReference type="GO" id="GO:0006006">
    <property type="term" value="P:glucose metabolic process"/>
    <property type="evidence" value="ECO:0007669"/>
    <property type="project" value="UniProtKB-KW"/>
</dbReference>
<evidence type="ECO:0000313" key="10">
    <source>
        <dbReference type="Proteomes" id="UP000009232"/>
    </source>
</evidence>
<proteinExistence type="inferred from homology"/>
<feature type="domain" description="Glucose-6-phosphate dehydrogenase C-terminal" evidence="8">
    <location>
        <begin position="188"/>
        <end position="485"/>
    </location>
</feature>
<dbReference type="STRING" id="717773.Thicy_0754"/>
<dbReference type="PANTHER" id="PTHR23429:SF0">
    <property type="entry name" value="GLUCOSE-6-PHOSPHATE 1-DEHYDROGENASE"/>
    <property type="match status" value="1"/>
</dbReference>
<evidence type="ECO:0000256" key="2">
    <source>
        <dbReference type="ARBA" id="ARBA00022526"/>
    </source>
</evidence>
<keyword evidence="2 6" id="KW-0313">Glucose metabolism</keyword>
<feature type="binding site" evidence="6">
    <location>
        <position position="215"/>
    </location>
    <ligand>
        <name>substrate</name>
    </ligand>
</feature>
<dbReference type="Proteomes" id="UP000009232">
    <property type="component" value="Chromosome"/>
</dbReference>